<feature type="domain" description="Septum formation inhibitor MinC N-terminal" evidence="9">
    <location>
        <begin position="9"/>
        <end position="79"/>
    </location>
</feature>
<proteinExistence type="inferred from homology"/>
<accession>A0ABT3ZLZ9</accession>
<comment type="subunit">
    <text evidence="6">Interacts with MinD and FtsZ.</text>
</comment>
<evidence type="ECO:0000256" key="4">
    <source>
        <dbReference type="ARBA" id="ARBA00023306"/>
    </source>
</evidence>
<comment type="similarity">
    <text evidence="1 6">Belongs to the MinC family.</text>
</comment>
<dbReference type="Gene3D" id="2.160.20.70">
    <property type="match status" value="1"/>
</dbReference>
<feature type="compositionally biased region" description="Low complexity" evidence="7">
    <location>
        <begin position="118"/>
        <end position="127"/>
    </location>
</feature>
<dbReference type="HAMAP" id="MF_00267">
    <property type="entry name" value="MinC"/>
    <property type="match status" value="1"/>
</dbReference>
<dbReference type="InterPro" id="IPR016098">
    <property type="entry name" value="CAP/MinC_C"/>
</dbReference>
<evidence type="ECO:0000256" key="5">
    <source>
        <dbReference type="ARBA" id="ARBA00025606"/>
    </source>
</evidence>
<evidence type="ECO:0000256" key="1">
    <source>
        <dbReference type="ARBA" id="ARBA00006291"/>
    </source>
</evidence>
<dbReference type="Pfam" id="PF03775">
    <property type="entry name" value="MinC_C"/>
    <property type="match status" value="1"/>
</dbReference>
<evidence type="ECO:0000256" key="2">
    <source>
        <dbReference type="ARBA" id="ARBA00022618"/>
    </source>
</evidence>
<reference evidence="10" key="1">
    <citation type="submission" date="2022-11" db="EMBL/GenBank/DDBJ databases">
        <title>Robbsia betulipollinis sp. nov., isolated from pollen of birch (Betula pendula).</title>
        <authorList>
            <person name="Shi H."/>
            <person name="Ambika Manirajan B."/>
            <person name="Ratering S."/>
            <person name="Geissler-Plaum R."/>
            <person name="Schnell S."/>
        </authorList>
    </citation>
    <scope>NUCLEOTIDE SEQUENCE</scope>
    <source>
        <strain evidence="10">Bb-Pol-6</strain>
    </source>
</reference>
<dbReference type="PANTHER" id="PTHR34108">
    <property type="entry name" value="SEPTUM SITE-DETERMINING PROTEIN MINC"/>
    <property type="match status" value="1"/>
</dbReference>
<dbReference type="Gene3D" id="3.30.70.260">
    <property type="match status" value="1"/>
</dbReference>
<evidence type="ECO:0000256" key="6">
    <source>
        <dbReference type="HAMAP-Rule" id="MF_00267"/>
    </source>
</evidence>
<dbReference type="Pfam" id="PF05209">
    <property type="entry name" value="MinC_N"/>
    <property type="match status" value="1"/>
</dbReference>
<dbReference type="InterPro" id="IPR005526">
    <property type="entry name" value="Septum_form_inhib_MinC_C"/>
</dbReference>
<feature type="compositionally biased region" description="Basic and acidic residues" evidence="7">
    <location>
        <begin position="102"/>
        <end position="112"/>
    </location>
</feature>
<evidence type="ECO:0000256" key="7">
    <source>
        <dbReference type="SAM" id="MobiDB-lite"/>
    </source>
</evidence>
<dbReference type="InterPro" id="IPR007874">
    <property type="entry name" value="MinC_N"/>
</dbReference>
<dbReference type="PANTHER" id="PTHR34108:SF1">
    <property type="entry name" value="SEPTUM SITE-DETERMINING PROTEIN MINC"/>
    <property type="match status" value="1"/>
</dbReference>
<keyword evidence="3 6" id="KW-0717">Septation</keyword>
<evidence type="ECO:0000256" key="3">
    <source>
        <dbReference type="ARBA" id="ARBA00023210"/>
    </source>
</evidence>
<dbReference type="InterPro" id="IPR036145">
    <property type="entry name" value="MinC_C_sf"/>
</dbReference>
<evidence type="ECO:0000313" key="10">
    <source>
        <dbReference type="EMBL" id="MCY0387492.1"/>
    </source>
</evidence>
<name>A0ABT3ZLZ9_9BURK</name>
<keyword evidence="2 6" id="KW-0132">Cell division</keyword>
<evidence type="ECO:0000259" key="8">
    <source>
        <dbReference type="Pfam" id="PF03775"/>
    </source>
</evidence>
<organism evidence="10 11">
    <name type="scientific">Robbsia betulipollinis</name>
    <dbReference type="NCBI Taxonomy" id="2981849"/>
    <lineage>
        <taxon>Bacteria</taxon>
        <taxon>Pseudomonadati</taxon>
        <taxon>Pseudomonadota</taxon>
        <taxon>Betaproteobacteria</taxon>
        <taxon>Burkholderiales</taxon>
        <taxon>Burkholderiaceae</taxon>
        <taxon>Robbsia</taxon>
    </lineage>
</organism>
<feature type="region of interest" description="Disordered" evidence="7">
    <location>
        <begin position="95"/>
        <end position="127"/>
    </location>
</feature>
<comment type="function">
    <text evidence="5 6">Cell division inhibitor that blocks the formation of polar Z ring septums. Rapidly oscillates between the poles of the cell to destabilize FtsZ filaments that have formed before they mature into polar Z rings. Prevents FtsZ polymerization.</text>
</comment>
<sequence>MSLKKTPFFELRSGTVDLLHFVVKTPDLDELRAELGRRFESTPAFFAGESVAIDVRRLAATPALRIDRVEALLAEFRMRAAGVVVQPEQRGWAEAQGAPILESREKRERAETADAGDDASPPATDAPVAASATANVEEGLPTAVSTGFVPTLVVDRPLRSGQRIYAEGDLVVLGLVSYGAEVIAEGNIHVYAPLRGRALAGVHGNLGARIFCTCLEPELVSIAGIYRTTEHPLAADVVGKSVQIRLENEKLIFEPLRLT</sequence>
<keyword evidence="11" id="KW-1185">Reference proteome</keyword>
<dbReference type="RefSeq" id="WP_267847230.1">
    <property type="nucleotide sequence ID" value="NZ_JAPMXC010000001.1"/>
</dbReference>
<comment type="caution">
    <text evidence="10">The sequence shown here is derived from an EMBL/GenBank/DDBJ whole genome shotgun (WGS) entry which is preliminary data.</text>
</comment>
<keyword evidence="4 6" id="KW-0131">Cell cycle</keyword>
<dbReference type="Proteomes" id="UP001082899">
    <property type="component" value="Unassembled WGS sequence"/>
</dbReference>
<dbReference type="EMBL" id="JAPMXC010000001">
    <property type="protein sequence ID" value="MCY0387492.1"/>
    <property type="molecule type" value="Genomic_DNA"/>
</dbReference>
<evidence type="ECO:0000259" key="9">
    <source>
        <dbReference type="Pfam" id="PF05209"/>
    </source>
</evidence>
<feature type="domain" description="Septum formation inhibitor MinC C-terminal" evidence="8">
    <location>
        <begin position="153"/>
        <end position="253"/>
    </location>
</feature>
<gene>
    <name evidence="6 10" type="primary">minC</name>
    <name evidence="10" type="ORF">OVY01_09640</name>
</gene>
<protein>
    <recommendedName>
        <fullName evidence="6">Probable septum site-determining protein MinC</fullName>
    </recommendedName>
</protein>
<evidence type="ECO:0000313" key="11">
    <source>
        <dbReference type="Proteomes" id="UP001082899"/>
    </source>
</evidence>
<dbReference type="SUPFAM" id="SSF63848">
    <property type="entry name" value="Cell-division inhibitor MinC, C-terminal domain"/>
    <property type="match status" value="1"/>
</dbReference>
<dbReference type="InterPro" id="IPR013033">
    <property type="entry name" value="MinC"/>
</dbReference>
<dbReference type="NCBIfam" id="TIGR01222">
    <property type="entry name" value="minC"/>
    <property type="match status" value="1"/>
</dbReference>